<evidence type="ECO:0000313" key="6">
    <source>
        <dbReference type="Proteomes" id="UP000317265"/>
    </source>
</evidence>
<gene>
    <name evidence="4" type="ORF">DSO09_06625</name>
    <name evidence="3" type="ORF">EF809_02310</name>
</gene>
<dbReference type="SMART" id="SM00981">
    <property type="entry name" value="THUMP"/>
    <property type="match status" value="1"/>
</dbReference>
<dbReference type="GO" id="GO:0032259">
    <property type="term" value="P:methylation"/>
    <property type="evidence" value="ECO:0007669"/>
    <property type="project" value="UniProtKB-KW"/>
</dbReference>
<dbReference type="PANTHER" id="PTHR13452:SF10">
    <property type="entry name" value="THUMP DOMAIN-CONTAINING PROTEIN 1"/>
    <property type="match status" value="1"/>
</dbReference>
<keyword evidence="1" id="KW-0694">RNA-binding</keyword>
<keyword evidence="4" id="KW-0808">Transferase</keyword>
<dbReference type="InterPro" id="IPR040183">
    <property type="entry name" value="THUMPD1-like"/>
</dbReference>
<reference evidence="4 6" key="1">
    <citation type="journal article" date="2019" name="Nat. Microbiol.">
        <title>Expanding anaerobic alkane metabolism in the domain of Archaea.</title>
        <authorList>
            <person name="Wang Y."/>
            <person name="Wegener G."/>
            <person name="Hou J."/>
            <person name="Wang F."/>
            <person name="Xiao X."/>
        </authorList>
    </citation>
    <scope>NUCLEOTIDE SEQUENCE [LARGE SCALE GENOMIC DNA]</scope>
    <source>
        <strain evidence="4">WYZ-LMO11</strain>
    </source>
</reference>
<organism evidence="4 6">
    <name type="scientific">Thermoproteota archaeon</name>
    <dbReference type="NCBI Taxonomy" id="2056631"/>
    <lineage>
        <taxon>Archaea</taxon>
        <taxon>Thermoproteota</taxon>
    </lineage>
</organism>
<protein>
    <submittedName>
        <fullName evidence="4">RNA methyltransferase</fullName>
    </submittedName>
</protein>
<name>A0A523B9Q5_9CREN</name>
<evidence type="ECO:0000259" key="2">
    <source>
        <dbReference type="PROSITE" id="PS51165"/>
    </source>
</evidence>
<dbReference type="EMBL" id="RXIH01000019">
    <property type="protein sequence ID" value="RZN56671.1"/>
    <property type="molecule type" value="Genomic_DNA"/>
</dbReference>
<dbReference type="AlphaFoldDB" id="A0A523B9Q5"/>
<feature type="domain" description="THUMP" evidence="2">
    <location>
        <begin position="62"/>
        <end position="156"/>
    </location>
</feature>
<evidence type="ECO:0000313" key="3">
    <source>
        <dbReference type="EMBL" id="RZN56671.1"/>
    </source>
</evidence>
<keyword evidence="4" id="KW-0489">Methyltransferase</keyword>
<dbReference type="EMBL" id="QNVI01000067">
    <property type="protein sequence ID" value="TDA37624.1"/>
    <property type="molecule type" value="Genomic_DNA"/>
</dbReference>
<dbReference type="GO" id="GO:0008168">
    <property type="term" value="F:methyltransferase activity"/>
    <property type="evidence" value="ECO:0007669"/>
    <property type="project" value="UniProtKB-KW"/>
</dbReference>
<dbReference type="GO" id="GO:0006400">
    <property type="term" value="P:tRNA modification"/>
    <property type="evidence" value="ECO:0007669"/>
    <property type="project" value="InterPro"/>
</dbReference>
<dbReference type="PROSITE" id="PS51165">
    <property type="entry name" value="THUMP"/>
    <property type="match status" value="1"/>
</dbReference>
<evidence type="ECO:0000313" key="5">
    <source>
        <dbReference type="Proteomes" id="UP000316080"/>
    </source>
</evidence>
<proteinExistence type="predicted"/>
<dbReference type="InterPro" id="IPR004114">
    <property type="entry name" value="THUMP_dom"/>
</dbReference>
<evidence type="ECO:0000313" key="4">
    <source>
        <dbReference type="EMBL" id="TDA37624.1"/>
    </source>
</evidence>
<dbReference type="Proteomes" id="UP000317265">
    <property type="component" value="Unassembled WGS sequence"/>
</dbReference>
<comment type="caution">
    <text evidence="4">The sequence shown here is derived from an EMBL/GenBank/DDBJ whole genome shotgun (WGS) entry which is preliminary data.</text>
</comment>
<dbReference type="SUPFAM" id="SSF143437">
    <property type="entry name" value="THUMP domain-like"/>
    <property type="match status" value="1"/>
</dbReference>
<reference evidence="3 5" key="2">
    <citation type="journal article" date="2019" name="Nat. Microbiol.">
        <title>Wide diversity of methane and short-chain alkane metabolisms in uncultured archaea.</title>
        <authorList>
            <person name="Borrel G."/>
            <person name="Adam P.S."/>
            <person name="McKay L.J."/>
            <person name="Chen L.X."/>
            <person name="Sierra-Garcia I.N."/>
            <person name="Sieber C.M."/>
            <person name="Letourneur Q."/>
            <person name="Ghozlane A."/>
            <person name="Andersen G.L."/>
            <person name="Li W.J."/>
            <person name="Hallam S.J."/>
            <person name="Muyzer G."/>
            <person name="de Oliveira V.M."/>
            <person name="Inskeep W.P."/>
            <person name="Banfield J.F."/>
            <person name="Gribaldo S."/>
        </authorList>
    </citation>
    <scope>NUCLEOTIDE SEQUENCE [LARGE SCALE GENOMIC DNA]</scope>
    <source>
        <strain evidence="3">Verst-YHS</strain>
    </source>
</reference>
<dbReference type="GO" id="GO:0003723">
    <property type="term" value="F:RNA binding"/>
    <property type="evidence" value="ECO:0007669"/>
    <property type="project" value="UniProtKB-UniRule"/>
</dbReference>
<dbReference type="Proteomes" id="UP000316080">
    <property type="component" value="Unassembled WGS sequence"/>
</dbReference>
<evidence type="ECO:0000256" key="1">
    <source>
        <dbReference type="PROSITE-ProRule" id="PRU00529"/>
    </source>
</evidence>
<sequence length="176" mass="20438">MKEFNLIITSKRRNEIRCEKEFLVLSNILGLENVEIERTKFSGVIICKIEEDPMNFIKRAKKIIEEDPWSFRYIQRIIPIQKVCEINKIKDVVKDLQIPKDSTFKIVVNKRGSNVKSKEIIEEIASIINGKVDLENPDFIIDVEIIEDIVGLSLIKEEDIISIPKLQEKILSSEIE</sequence>
<dbReference type="PANTHER" id="PTHR13452">
    <property type="entry name" value="THUMP DOMAIN CONTAINING PROTEIN 1-RELATED"/>
    <property type="match status" value="1"/>
</dbReference>
<accession>A0A523B9Q5</accession>
<dbReference type="Pfam" id="PF02926">
    <property type="entry name" value="THUMP"/>
    <property type="match status" value="1"/>
</dbReference>
<dbReference type="Gene3D" id="3.30.2300.10">
    <property type="entry name" value="THUMP superfamily"/>
    <property type="match status" value="1"/>
</dbReference>